<gene>
    <name evidence="2" type="ORF">BOKJ2_LOCUS7072</name>
</gene>
<reference evidence="2" key="1">
    <citation type="submission" date="2020-09" db="EMBL/GenBank/DDBJ databases">
        <authorList>
            <person name="Kikuchi T."/>
        </authorList>
    </citation>
    <scope>NUCLEOTIDE SEQUENCE</scope>
    <source>
        <strain evidence="2">SH1</strain>
    </source>
</reference>
<dbReference type="EMBL" id="CAJFCW020000003">
    <property type="protein sequence ID" value="CAG9107718.1"/>
    <property type="molecule type" value="Genomic_DNA"/>
</dbReference>
<feature type="compositionally biased region" description="Basic and acidic residues" evidence="1">
    <location>
        <begin position="27"/>
        <end position="51"/>
    </location>
</feature>
<dbReference type="AlphaFoldDB" id="A0A811KP42"/>
<dbReference type="EMBL" id="CAJFDH010000003">
    <property type="protein sequence ID" value="CAD5217407.1"/>
    <property type="molecule type" value="Genomic_DNA"/>
</dbReference>
<protein>
    <submittedName>
        <fullName evidence="2">Uncharacterized protein</fullName>
    </submittedName>
</protein>
<feature type="compositionally biased region" description="Acidic residues" evidence="1">
    <location>
        <begin position="1"/>
        <end position="10"/>
    </location>
</feature>
<feature type="region of interest" description="Disordered" evidence="1">
    <location>
        <begin position="1"/>
        <end position="71"/>
    </location>
</feature>
<name>A0A811KP42_9BILA</name>
<accession>A0A811KP42</accession>
<evidence type="ECO:0000256" key="1">
    <source>
        <dbReference type="SAM" id="MobiDB-lite"/>
    </source>
</evidence>
<comment type="caution">
    <text evidence="2">The sequence shown here is derived from an EMBL/GenBank/DDBJ whole genome shotgun (WGS) entry which is preliminary data.</text>
</comment>
<organism evidence="2 3">
    <name type="scientific">Bursaphelenchus okinawaensis</name>
    <dbReference type="NCBI Taxonomy" id="465554"/>
    <lineage>
        <taxon>Eukaryota</taxon>
        <taxon>Metazoa</taxon>
        <taxon>Ecdysozoa</taxon>
        <taxon>Nematoda</taxon>
        <taxon>Chromadorea</taxon>
        <taxon>Rhabditida</taxon>
        <taxon>Tylenchina</taxon>
        <taxon>Tylenchomorpha</taxon>
        <taxon>Aphelenchoidea</taxon>
        <taxon>Aphelenchoididae</taxon>
        <taxon>Bursaphelenchus</taxon>
    </lineage>
</organism>
<dbReference type="Proteomes" id="UP000614601">
    <property type="component" value="Unassembled WGS sequence"/>
</dbReference>
<dbReference type="Proteomes" id="UP000783686">
    <property type="component" value="Unassembled WGS sequence"/>
</dbReference>
<keyword evidence="3" id="KW-1185">Reference proteome</keyword>
<evidence type="ECO:0000313" key="2">
    <source>
        <dbReference type="EMBL" id="CAD5217407.1"/>
    </source>
</evidence>
<evidence type="ECO:0000313" key="3">
    <source>
        <dbReference type="Proteomes" id="UP000614601"/>
    </source>
</evidence>
<proteinExistence type="predicted"/>
<sequence length="71" mass="8069">MESVQLEEESGLGQVVEQVEDEGAANSDRKLESDGKEGEEAEEDKVSKEQLMRPFRQGNSRFLSREHTRCL</sequence>